<accession>A0A853GB32</accession>
<evidence type="ECO:0000313" key="1">
    <source>
        <dbReference type="EMBL" id="NYT51986.1"/>
    </source>
</evidence>
<evidence type="ECO:0000313" key="2">
    <source>
        <dbReference type="Proteomes" id="UP000525329"/>
    </source>
</evidence>
<dbReference type="EMBL" id="JACCHU010000001">
    <property type="protein sequence ID" value="NYT51986.1"/>
    <property type="molecule type" value="Genomic_DNA"/>
</dbReference>
<proteinExistence type="predicted"/>
<dbReference type="Proteomes" id="UP000525329">
    <property type="component" value="Unassembled WGS sequence"/>
</dbReference>
<dbReference type="AlphaFoldDB" id="A0A853GB32"/>
<gene>
    <name evidence="1" type="ORF">H0A74_00080</name>
</gene>
<name>A0A853GB32_9GAMM</name>
<sequence length="105" mass="11595">MKRVLLIALVLFTLTALAGYMGSLYNWNNNSNSFKYAIVAAEIGYKENLAVDMAWRDTGKMIKEAKKLYKSGKNVAAIILANKAHQQTVNATLQTILAKTAGPRF</sequence>
<reference evidence="1 2" key="1">
    <citation type="submission" date="2020-05" db="EMBL/GenBank/DDBJ databases">
        <title>Horizontal transmission and recombination maintain forever young bacterial symbiont genomes.</title>
        <authorList>
            <person name="Russell S.L."/>
            <person name="Pepper-Tunick E."/>
            <person name="Svedberg J."/>
            <person name="Byrne A."/>
            <person name="Ruelas Castillo J."/>
            <person name="Vollmers C."/>
            <person name="Beinart R.A."/>
            <person name="Corbett-Detig R."/>
        </authorList>
    </citation>
    <scope>NUCLEOTIDE SEQUENCE [LARGE SCALE GENOMIC DNA]</scope>
    <source>
        <strain evidence="1">Monterey_2004</strain>
    </source>
</reference>
<comment type="caution">
    <text evidence="1">The sequence shown here is derived from an EMBL/GenBank/DDBJ whole genome shotgun (WGS) entry which is preliminary data.</text>
</comment>
<protein>
    <submittedName>
        <fullName evidence="1">Uncharacterized protein</fullName>
    </submittedName>
</protein>
<organism evidence="1 2">
    <name type="scientific">Candidatus Vesicomyosocius endoextente</name>
    <dbReference type="NCBI Taxonomy" id="2738853"/>
    <lineage>
        <taxon>Bacteria</taxon>
        <taxon>Pseudomonadati</taxon>
        <taxon>Pseudomonadota</taxon>
        <taxon>Gammaproteobacteria</taxon>
        <taxon>Candidatus Pseudothioglobaceae</taxon>
        <taxon>Candidatus Vesicomyidisocius</taxon>
    </lineage>
</organism>